<reference evidence="1" key="1">
    <citation type="journal article" date="2021" name="Proc. Natl. Acad. Sci. U.S.A.">
        <title>A Catalog of Tens of Thousands of Viruses from Human Metagenomes Reveals Hidden Associations with Chronic Diseases.</title>
        <authorList>
            <person name="Tisza M.J."/>
            <person name="Buck C.B."/>
        </authorList>
    </citation>
    <scope>NUCLEOTIDE SEQUENCE</scope>
    <source>
        <strain evidence="1">CtzMH52</strain>
    </source>
</reference>
<organism evidence="1">
    <name type="scientific">Podoviridae sp. ctzMH52</name>
    <dbReference type="NCBI Taxonomy" id="2826596"/>
    <lineage>
        <taxon>Viruses</taxon>
        <taxon>Duplodnaviria</taxon>
        <taxon>Heunggongvirae</taxon>
        <taxon>Uroviricota</taxon>
        <taxon>Caudoviricetes</taxon>
    </lineage>
</organism>
<protein>
    <submittedName>
        <fullName evidence="1">Uncharacterized protein</fullName>
    </submittedName>
</protein>
<proteinExistence type="predicted"/>
<dbReference type="EMBL" id="BK015048">
    <property type="protein sequence ID" value="DAD88807.1"/>
    <property type="molecule type" value="Genomic_DNA"/>
</dbReference>
<evidence type="ECO:0000313" key="1">
    <source>
        <dbReference type="EMBL" id="DAD88807.1"/>
    </source>
</evidence>
<name>A0A8S5N392_9CAUD</name>
<sequence length="43" mass="5120">MGDRGPQPPERERRQPWGMSAHLGAFWADRELEYRPPRAVCRR</sequence>
<accession>A0A8S5N392</accession>